<dbReference type="SUPFAM" id="SSF75516">
    <property type="entry name" value="Pheromone-binding domain of LuxR-like quorum-sensing transcription factors"/>
    <property type="match status" value="1"/>
</dbReference>
<dbReference type="Gene3D" id="1.10.10.10">
    <property type="entry name" value="Winged helix-like DNA-binding domain superfamily/Winged helix DNA-binding domain"/>
    <property type="match status" value="1"/>
</dbReference>
<evidence type="ECO:0000256" key="2">
    <source>
        <dbReference type="ARBA" id="ARBA00023125"/>
    </source>
</evidence>
<dbReference type="PROSITE" id="PS50043">
    <property type="entry name" value="HTH_LUXR_2"/>
    <property type="match status" value="1"/>
</dbReference>
<dbReference type="EMBL" id="RRUE01000001">
    <property type="protein sequence ID" value="RRN46124.1"/>
    <property type="molecule type" value="Genomic_DNA"/>
</dbReference>
<accession>A0A3R8MVP1</accession>
<evidence type="ECO:0000256" key="1">
    <source>
        <dbReference type="ARBA" id="ARBA00023015"/>
    </source>
</evidence>
<evidence type="ECO:0000259" key="4">
    <source>
        <dbReference type="PROSITE" id="PS50043"/>
    </source>
</evidence>
<dbReference type="PANTHER" id="PTHR44688:SF16">
    <property type="entry name" value="DNA-BINDING TRANSCRIPTIONAL ACTIVATOR DEVR_DOSR"/>
    <property type="match status" value="1"/>
</dbReference>
<keyword evidence="2" id="KW-0238">DNA-binding</keyword>
<evidence type="ECO:0000256" key="3">
    <source>
        <dbReference type="ARBA" id="ARBA00023163"/>
    </source>
</evidence>
<dbReference type="SMART" id="SM00421">
    <property type="entry name" value="HTH_LUXR"/>
    <property type="match status" value="1"/>
</dbReference>
<dbReference type="CDD" id="cd06170">
    <property type="entry name" value="LuxR_C_like"/>
    <property type="match status" value="1"/>
</dbReference>
<dbReference type="Pfam" id="PF03472">
    <property type="entry name" value="Autoind_bind"/>
    <property type="match status" value="1"/>
</dbReference>
<dbReference type="Pfam" id="PF00196">
    <property type="entry name" value="GerE"/>
    <property type="match status" value="1"/>
</dbReference>
<comment type="caution">
    <text evidence="5">The sequence shown here is derived from an EMBL/GenBank/DDBJ whole genome shotgun (WGS) entry which is preliminary data.</text>
</comment>
<dbReference type="Proteomes" id="UP000270261">
    <property type="component" value="Unassembled WGS sequence"/>
</dbReference>
<sequence>MMHCQNRLMEAMSSDLPSESHIFSCLQQAAETLGFPHVSCIYQASLPVGDPEWSWLNNYPDAWRQHYATGGHALHDPRLLRARQSSTPFSWDERFFADEPELWNTLDRLGMGHGWTQSVLDEPGGISMITLSRATPLSQQELQAHQQHLRWLGLLAHQAFSRILHERTRQQAPALTQRETEVLKWTADGKSAQDVAQILGLSKNTIDFHIRNAILKLAAPNKTAAVVRAILTGLFQ</sequence>
<dbReference type="PRINTS" id="PR00038">
    <property type="entry name" value="HTHLUXR"/>
</dbReference>
<keyword evidence="3" id="KW-0804">Transcription</keyword>
<dbReference type="InterPro" id="IPR005143">
    <property type="entry name" value="TF_LuxR_autoind-bd_dom"/>
</dbReference>
<dbReference type="PROSITE" id="PS00622">
    <property type="entry name" value="HTH_LUXR_1"/>
    <property type="match status" value="1"/>
</dbReference>
<dbReference type="PANTHER" id="PTHR44688">
    <property type="entry name" value="DNA-BINDING TRANSCRIPTIONAL ACTIVATOR DEVR_DOSR"/>
    <property type="match status" value="1"/>
</dbReference>
<evidence type="ECO:0000313" key="6">
    <source>
        <dbReference type="Proteomes" id="UP000270261"/>
    </source>
</evidence>
<dbReference type="InterPro" id="IPR016032">
    <property type="entry name" value="Sig_transdc_resp-reg_C-effctor"/>
</dbReference>
<dbReference type="OrthoDB" id="9774661at2"/>
<dbReference type="SUPFAM" id="SSF46894">
    <property type="entry name" value="C-terminal effector domain of the bipartite response regulators"/>
    <property type="match status" value="1"/>
</dbReference>
<proteinExistence type="predicted"/>
<dbReference type="AlphaFoldDB" id="A0A3R8MVP1"/>
<keyword evidence="6" id="KW-1185">Reference proteome</keyword>
<dbReference type="InterPro" id="IPR000792">
    <property type="entry name" value="Tscrpt_reg_LuxR_C"/>
</dbReference>
<dbReference type="GO" id="GO:0006355">
    <property type="term" value="P:regulation of DNA-templated transcription"/>
    <property type="evidence" value="ECO:0007669"/>
    <property type="project" value="InterPro"/>
</dbReference>
<dbReference type="Gene3D" id="3.30.450.80">
    <property type="entry name" value="Transcription factor LuxR-like, autoinducer-binding domain"/>
    <property type="match status" value="1"/>
</dbReference>
<feature type="domain" description="HTH luxR-type" evidence="4">
    <location>
        <begin position="168"/>
        <end position="233"/>
    </location>
</feature>
<gene>
    <name evidence="5" type="ORF">EHV23_05560</name>
</gene>
<dbReference type="InterPro" id="IPR036388">
    <property type="entry name" value="WH-like_DNA-bd_sf"/>
</dbReference>
<dbReference type="InterPro" id="IPR036693">
    <property type="entry name" value="TF_LuxR_autoind-bd_dom_sf"/>
</dbReference>
<reference evidence="5 6" key="1">
    <citation type="submission" date="2018-11" db="EMBL/GenBank/DDBJ databases">
        <title>Genome sequencing of Lautropia sp. KCOM 2505 (= ChDC F240).</title>
        <authorList>
            <person name="Kook J.-K."/>
            <person name="Park S.-N."/>
            <person name="Lim Y.K."/>
        </authorList>
    </citation>
    <scope>NUCLEOTIDE SEQUENCE [LARGE SCALE GENOMIC DNA]</scope>
    <source>
        <strain evidence="5 6">KCOM 2505</strain>
    </source>
</reference>
<organism evidence="5 6">
    <name type="scientific">Lautropia dentalis</name>
    <dbReference type="NCBI Taxonomy" id="2490857"/>
    <lineage>
        <taxon>Bacteria</taxon>
        <taxon>Pseudomonadati</taxon>
        <taxon>Pseudomonadota</taxon>
        <taxon>Betaproteobacteria</taxon>
        <taxon>Burkholderiales</taxon>
        <taxon>Burkholderiaceae</taxon>
        <taxon>Lautropia</taxon>
    </lineage>
</organism>
<protein>
    <submittedName>
        <fullName evidence="5">LuxR family transcriptional regulator</fullName>
    </submittedName>
</protein>
<name>A0A3R8MVP1_9BURK</name>
<dbReference type="GO" id="GO:0003677">
    <property type="term" value="F:DNA binding"/>
    <property type="evidence" value="ECO:0007669"/>
    <property type="project" value="UniProtKB-KW"/>
</dbReference>
<keyword evidence="1" id="KW-0805">Transcription regulation</keyword>
<evidence type="ECO:0000313" key="5">
    <source>
        <dbReference type="EMBL" id="RRN46124.1"/>
    </source>
</evidence>